<accession>A0A151TF53</accession>
<evidence type="ECO:0000313" key="2">
    <source>
        <dbReference type="Proteomes" id="UP000075243"/>
    </source>
</evidence>
<reference evidence="1 2" key="1">
    <citation type="journal article" date="2012" name="Nat. Biotechnol.">
        <title>Draft genome sequence of pigeonpea (Cajanus cajan), an orphan legume crop of resource-poor farmers.</title>
        <authorList>
            <person name="Varshney R.K."/>
            <person name="Chen W."/>
            <person name="Li Y."/>
            <person name="Bharti A.K."/>
            <person name="Saxena R.K."/>
            <person name="Schlueter J.A."/>
            <person name="Donoghue M.T."/>
            <person name="Azam S."/>
            <person name="Fan G."/>
            <person name="Whaley A.M."/>
            <person name="Farmer A.D."/>
            <person name="Sheridan J."/>
            <person name="Iwata A."/>
            <person name="Tuteja R."/>
            <person name="Penmetsa R.V."/>
            <person name="Wu W."/>
            <person name="Upadhyaya H.D."/>
            <person name="Yang S.P."/>
            <person name="Shah T."/>
            <person name="Saxena K.B."/>
            <person name="Michael T."/>
            <person name="McCombie W.R."/>
            <person name="Yang B."/>
            <person name="Zhang G."/>
            <person name="Yang H."/>
            <person name="Wang J."/>
            <person name="Spillane C."/>
            <person name="Cook D.R."/>
            <person name="May G.D."/>
            <person name="Xu X."/>
            <person name="Jackson S.A."/>
        </authorList>
    </citation>
    <scope>NUCLEOTIDE SEQUENCE [LARGE SCALE GENOMIC DNA]</scope>
    <source>
        <strain evidence="2">cv. Asha</strain>
    </source>
</reference>
<dbReference type="PANTHER" id="PTHR33673">
    <property type="entry name" value="SUPPRESSOR SRP40-LIKE PROTEIN"/>
    <property type="match status" value="1"/>
</dbReference>
<organism evidence="1 2">
    <name type="scientific">Cajanus cajan</name>
    <name type="common">Pigeon pea</name>
    <name type="synonym">Cajanus indicus</name>
    <dbReference type="NCBI Taxonomy" id="3821"/>
    <lineage>
        <taxon>Eukaryota</taxon>
        <taxon>Viridiplantae</taxon>
        <taxon>Streptophyta</taxon>
        <taxon>Embryophyta</taxon>
        <taxon>Tracheophyta</taxon>
        <taxon>Spermatophyta</taxon>
        <taxon>Magnoliopsida</taxon>
        <taxon>eudicotyledons</taxon>
        <taxon>Gunneridae</taxon>
        <taxon>Pentapetalae</taxon>
        <taxon>rosids</taxon>
        <taxon>fabids</taxon>
        <taxon>Fabales</taxon>
        <taxon>Fabaceae</taxon>
        <taxon>Papilionoideae</taxon>
        <taxon>50 kb inversion clade</taxon>
        <taxon>NPAAA clade</taxon>
        <taxon>indigoferoid/millettioid clade</taxon>
        <taxon>Phaseoleae</taxon>
        <taxon>Cajanus</taxon>
    </lineage>
</organism>
<dbReference type="Proteomes" id="UP000075243">
    <property type="component" value="Chromosome 6"/>
</dbReference>
<dbReference type="EMBL" id="CM003608">
    <property type="protein sequence ID" value="KYP65690.1"/>
    <property type="molecule type" value="Genomic_DNA"/>
</dbReference>
<dbReference type="Gramene" id="C.cajan_11602.t">
    <property type="protein sequence ID" value="C.cajan_11602.t.cds1"/>
    <property type="gene ID" value="C.cajan_11602"/>
</dbReference>
<name>A0A151TF53_CAJCA</name>
<keyword evidence="2" id="KW-1185">Reference proteome</keyword>
<protein>
    <submittedName>
        <fullName evidence="1">Uncharacterized protein</fullName>
    </submittedName>
</protein>
<gene>
    <name evidence="1" type="ORF">KK1_011950</name>
</gene>
<sequence>MDRSGRYDVSRVPSSIFEANTNPLEWSIGSNDSLFSIQLGQPSFSREKALICGELSLLEDLTKLSGSNNKISSVIEEEIETTLKNVVENLQATKTSQGSLKLEGEGIDEANDEIETLDETKSFKSSKFIISCLSNNIGTGMSTSDFPM</sequence>
<evidence type="ECO:0000313" key="1">
    <source>
        <dbReference type="EMBL" id="KYP65690.1"/>
    </source>
</evidence>
<dbReference type="PANTHER" id="PTHR33673:SF36">
    <property type="entry name" value="MYB-LIKE PROTEIN Q"/>
    <property type="match status" value="1"/>
</dbReference>
<dbReference type="AlphaFoldDB" id="A0A151TF53"/>
<proteinExistence type="predicted"/>